<dbReference type="InterPro" id="IPR053136">
    <property type="entry name" value="UTP_pyrophosphatase-like"/>
</dbReference>
<sequence>MEYIIIKQKRKTASIAIDKDLRVVVKVPKYMSQTAIKKLVAEHETWIETTLKKKKVLYETQDFIKTGRLLYLGNYWPVTFENGNNQQGKVVFNETSGFKIQTTGDEKQIRGLVELFFKERAKIYLKELSDEYAARLGVQYHKITIRKQATRWGSCSRQGNLSYNLKILCAPTDMIAYVVLHEVMHLRHFNHSQAFWKAMEEEMPDYKRRMNYFKQFGQNFMI</sequence>
<name>F2JMK4_CELLD</name>
<accession>F2JMK4</accession>
<proteinExistence type="predicted"/>
<evidence type="ECO:0000313" key="3">
    <source>
        <dbReference type="Proteomes" id="UP000008467"/>
    </source>
</evidence>
<gene>
    <name evidence="2" type="ordered locus">Clole_2958</name>
</gene>
<feature type="domain" description="YgjP-like metallopeptidase" evidence="1">
    <location>
        <begin position="11"/>
        <end position="215"/>
    </location>
</feature>
<dbReference type="PANTHER" id="PTHR30399">
    <property type="entry name" value="UNCHARACTERIZED PROTEIN YGJP"/>
    <property type="match status" value="1"/>
</dbReference>
<organism evidence="2 3">
    <name type="scientific">Cellulosilyticum lentocellum (strain ATCC 49066 / DSM 5427 / NCIMB 11756 / RHM5)</name>
    <name type="common">Clostridium lentocellum</name>
    <dbReference type="NCBI Taxonomy" id="642492"/>
    <lineage>
        <taxon>Bacteria</taxon>
        <taxon>Bacillati</taxon>
        <taxon>Bacillota</taxon>
        <taxon>Clostridia</taxon>
        <taxon>Lachnospirales</taxon>
        <taxon>Cellulosilyticaceae</taxon>
        <taxon>Cellulosilyticum</taxon>
    </lineage>
</organism>
<dbReference type="InterPro" id="IPR002725">
    <property type="entry name" value="YgjP-like_metallopeptidase"/>
</dbReference>
<evidence type="ECO:0000313" key="2">
    <source>
        <dbReference type="EMBL" id="ADZ84655.1"/>
    </source>
</evidence>
<protein>
    <recommendedName>
        <fullName evidence="1">YgjP-like metallopeptidase domain-containing protein</fullName>
    </recommendedName>
</protein>
<dbReference type="Pfam" id="PF01863">
    <property type="entry name" value="YgjP-like"/>
    <property type="match status" value="1"/>
</dbReference>
<dbReference type="PANTHER" id="PTHR30399:SF1">
    <property type="entry name" value="UTP PYROPHOSPHATASE"/>
    <property type="match status" value="1"/>
</dbReference>
<dbReference type="HOGENOM" id="CLU_065947_2_2_9"/>
<dbReference type="RefSeq" id="WP_013657935.1">
    <property type="nucleotide sequence ID" value="NC_015275.1"/>
</dbReference>
<reference evidence="2 3" key="1">
    <citation type="journal article" date="2011" name="J. Bacteriol.">
        <title>Complete genome sequence of the cellulose-degrading bacterium Cellulosilyticum lentocellum.</title>
        <authorList>
            <consortium name="US DOE Joint Genome Institute"/>
            <person name="Miller D.A."/>
            <person name="Suen G."/>
            <person name="Bruce D."/>
            <person name="Copeland A."/>
            <person name="Cheng J.F."/>
            <person name="Detter C."/>
            <person name="Goodwin L.A."/>
            <person name="Han C.S."/>
            <person name="Hauser L.J."/>
            <person name="Land M.L."/>
            <person name="Lapidus A."/>
            <person name="Lucas S."/>
            <person name="Meincke L."/>
            <person name="Pitluck S."/>
            <person name="Tapia R."/>
            <person name="Teshima H."/>
            <person name="Woyke T."/>
            <person name="Fox B.G."/>
            <person name="Angert E.R."/>
            <person name="Currie C.R."/>
        </authorList>
    </citation>
    <scope>NUCLEOTIDE SEQUENCE [LARGE SCALE GENOMIC DNA]</scope>
    <source>
        <strain evidence="3">ATCC 49066 / DSM 5427 / NCIMB 11756 / RHM5</strain>
    </source>
</reference>
<dbReference type="EMBL" id="CP002582">
    <property type="protein sequence ID" value="ADZ84655.1"/>
    <property type="molecule type" value="Genomic_DNA"/>
</dbReference>
<dbReference type="CDD" id="cd07344">
    <property type="entry name" value="M48_yhfN_like"/>
    <property type="match status" value="1"/>
</dbReference>
<evidence type="ECO:0000259" key="1">
    <source>
        <dbReference type="Pfam" id="PF01863"/>
    </source>
</evidence>
<dbReference type="Proteomes" id="UP000008467">
    <property type="component" value="Chromosome"/>
</dbReference>
<dbReference type="eggNOG" id="COG1451">
    <property type="taxonomic scope" value="Bacteria"/>
</dbReference>
<dbReference type="AlphaFoldDB" id="F2JMK4"/>
<dbReference type="STRING" id="642492.Clole_2958"/>
<dbReference type="KEGG" id="cle:Clole_2958"/>
<dbReference type="Gene3D" id="3.30.2010.10">
    <property type="entry name" value="Metalloproteases ('zincins'), catalytic domain"/>
    <property type="match status" value="1"/>
</dbReference>
<keyword evidence="3" id="KW-1185">Reference proteome</keyword>